<comment type="cofactor">
    <cofactor evidence="7">
        <name>Mg(2+)</name>
        <dbReference type="ChEBI" id="CHEBI:18420"/>
    </cofactor>
</comment>
<feature type="transmembrane region" description="Helical" evidence="8">
    <location>
        <begin position="6"/>
        <end position="23"/>
    </location>
</feature>
<organism evidence="9">
    <name type="scientific">Caldimicrobium thiodismutans</name>
    <dbReference type="NCBI Taxonomy" id="1653476"/>
    <lineage>
        <taxon>Bacteria</taxon>
        <taxon>Pseudomonadati</taxon>
        <taxon>Thermodesulfobacteriota</taxon>
        <taxon>Thermodesulfobacteria</taxon>
        <taxon>Thermodesulfobacteriales</taxon>
        <taxon>Thermodesulfobacteriaceae</taxon>
        <taxon>Caldimicrobium</taxon>
    </lineage>
</organism>
<dbReference type="CDD" id="cd06853">
    <property type="entry name" value="GT_WecA_like"/>
    <property type="match status" value="1"/>
</dbReference>
<evidence type="ECO:0000256" key="3">
    <source>
        <dbReference type="ARBA" id="ARBA00022679"/>
    </source>
</evidence>
<dbReference type="GO" id="GO:0009103">
    <property type="term" value="P:lipopolysaccharide biosynthetic process"/>
    <property type="evidence" value="ECO:0007669"/>
    <property type="project" value="TreeGrafter"/>
</dbReference>
<proteinExistence type="predicted"/>
<dbReference type="PANTHER" id="PTHR22926">
    <property type="entry name" value="PHOSPHO-N-ACETYLMURAMOYL-PENTAPEPTIDE-TRANSFERASE"/>
    <property type="match status" value="1"/>
</dbReference>
<dbReference type="InterPro" id="IPR000715">
    <property type="entry name" value="Glycosyl_transferase_4"/>
</dbReference>
<keyword evidence="3 9" id="KW-0808">Transferase</keyword>
<keyword evidence="4 8" id="KW-0812">Transmembrane</keyword>
<feature type="binding site" evidence="7">
    <location>
        <position position="217"/>
    </location>
    <ligand>
        <name>Mg(2+)</name>
        <dbReference type="ChEBI" id="CHEBI:18420"/>
    </ligand>
</feature>
<dbReference type="AlphaFoldDB" id="A0A832GMP1"/>
<comment type="subcellular location">
    <subcellularLocation>
        <location evidence="1">Cell membrane</location>
        <topology evidence="1">Multi-pass membrane protein</topology>
    </subcellularLocation>
</comment>
<evidence type="ECO:0000313" key="9">
    <source>
        <dbReference type="EMBL" id="HGV54486.1"/>
    </source>
</evidence>
<dbReference type="PANTHER" id="PTHR22926:SF3">
    <property type="entry name" value="UNDECAPRENYL-PHOSPHATE ALPHA-N-ACETYLGLUCOSAMINYL 1-PHOSPHATE TRANSFERASE"/>
    <property type="match status" value="1"/>
</dbReference>
<keyword evidence="5 8" id="KW-1133">Transmembrane helix</keyword>
<feature type="transmembrane region" description="Helical" evidence="8">
    <location>
        <begin position="188"/>
        <end position="206"/>
    </location>
</feature>
<keyword evidence="6 8" id="KW-0472">Membrane</keyword>
<keyword evidence="7" id="KW-0460">Magnesium</keyword>
<feature type="transmembrane region" description="Helical" evidence="8">
    <location>
        <begin position="104"/>
        <end position="121"/>
    </location>
</feature>
<dbReference type="GO" id="GO:0016780">
    <property type="term" value="F:phosphotransferase activity, for other substituted phosphate groups"/>
    <property type="evidence" value="ECO:0007669"/>
    <property type="project" value="InterPro"/>
</dbReference>
<dbReference type="Pfam" id="PF00953">
    <property type="entry name" value="Glycos_transf_4"/>
    <property type="match status" value="1"/>
</dbReference>
<evidence type="ECO:0000256" key="4">
    <source>
        <dbReference type="ARBA" id="ARBA00022692"/>
    </source>
</evidence>
<evidence type="ECO:0000256" key="5">
    <source>
        <dbReference type="ARBA" id="ARBA00022989"/>
    </source>
</evidence>
<reference evidence="9" key="1">
    <citation type="journal article" date="2020" name="mSystems">
        <title>Genome- and Community-Level Interaction Insights into Carbon Utilization and Element Cycling Functions of Hydrothermarchaeota in Hydrothermal Sediment.</title>
        <authorList>
            <person name="Zhou Z."/>
            <person name="Liu Y."/>
            <person name="Xu W."/>
            <person name="Pan J."/>
            <person name="Luo Z.H."/>
            <person name="Li M."/>
        </authorList>
    </citation>
    <scope>NUCLEOTIDE SEQUENCE [LARGE SCALE GENOMIC DNA]</scope>
    <source>
        <strain evidence="9">SpSt-605</strain>
    </source>
</reference>
<dbReference type="GO" id="GO:0005886">
    <property type="term" value="C:plasma membrane"/>
    <property type="evidence" value="ECO:0007669"/>
    <property type="project" value="UniProtKB-SubCell"/>
</dbReference>
<dbReference type="EMBL" id="DSZU01000003">
    <property type="protein sequence ID" value="HGV54486.1"/>
    <property type="molecule type" value="Genomic_DNA"/>
</dbReference>
<feature type="transmembrane region" description="Helical" evidence="8">
    <location>
        <begin position="241"/>
        <end position="262"/>
    </location>
</feature>
<comment type="caution">
    <text evidence="9">The sequence shown here is derived from an EMBL/GenBank/DDBJ whole genome shotgun (WGS) entry which is preliminary data.</text>
</comment>
<feature type="transmembrane region" description="Helical" evidence="8">
    <location>
        <begin position="218"/>
        <end position="235"/>
    </location>
</feature>
<protein>
    <submittedName>
        <fullName evidence="9">Undecaprenyl/decaprenyl-phosphate alpha-N-acetylglucosaminyl 1-phosphate transferase</fullName>
    </submittedName>
</protein>
<gene>
    <name evidence="9" type="ORF">ENT73_00165</name>
</gene>
<keyword evidence="2" id="KW-1003">Cell membrane</keyword>
<feature type="transmembrane region" description="Helical" evidence="8">
    <location>
        <begin position="133"/>
        <end position="152"/>
    </location>
</feature>
<feature type="binding site" evidence="7">
    <location>
        <position position="157"/>
    </location>
    <ligand>
        <name>Mg(2+)</name>
        <dbReference type="ChEBI" id="CHEBI:18420"/>
    </ligand>
</feature>
<name>A0A832GMP1_9BACT</name>
<evidence type="ECO:0000256" key="1">
    <source>
        <dbReference type="ARBA" id="ARBA00004651"/>
    </source>
</evidence>
<feature type="transmembrane region" description="Helical" evidence="8">
    <location>
        <begin position="164"/>
        <end position="182"/>
    </location>
</feature>
<dbReference type="GO" id="GO:0046872">
    <property type="term" value="F:metal ion binding"/>
    <property type="evidence" value="ECO:0007669"/>
    <property type="project" value="UniProtKB-KW"/>
</dbReference>
<feature type="transmembrane region" description="Helical" evidence="8">
    <location>
        <begin position="308"/>
        <end position="325"/>
    </location>
</feature>
<evidence type="ECO:0000256" key="6">
    <source>
        <dbReference type="ARBA" id="ARBA00023136"/>
    </source>
</evidence>
<accession>A0A832GMP1</accession>
<keyword evidence="7" id="KW-0479">Metal-binding</keyword>
<sequence>MIVYAFIAFFLSFASSFVIIYLVRRKFHLLITDHLHEGPQKFHTRPTPRLGGIGLYLALLIALVLALLKGESYKYDFALLFISATPAFMAGLWEDLSGKLSPKLRFLLIWLSGTLAFFLGGAKLVRLDLPIDFLFNSLLFSYFFTVFALTGLTNAINIIDGFNGLASMVSIIILLALGYVSYKVGDYFLATLCIAYIGALAGFFILNYPHGLIFLGDGGAYLTGFLLGSISVLLVKRHSEVSPWFPFLVCIYPIFETLFSIYRRKFLKGTSPFLPDGLHLHTLIYKRLTKWLLGPEAEKIKRNAATSPFLWVLSLLGVAPALLFWNSTPILILFSIFFAFVYLYLYWRILIPRWVFKK</sequence>
<evidence type="ECO:0000256" key="7">
    <source>
        <dbReference type="PIRSR" id="PIRSR600715-1"/>
    </source>
</evidence>
<feature type="transmembrane region" description="Helical" evidence="8">
    <location>
        <begin position="50"/>
        <end position="68"/>
    </location>
</feature>
<feature type="transmembrane region" description="Helical" evidence="8">
    <location>
        <begin position="74"/>
        <end position="92"/>
    </location>
</feature>
<evidence type="ECO:0000256" key="2">
    <source>
        <dbReference type="ARBA" id="ARBA00022475"/>
    </source>
</evidence>
<evidence type="ECO:0000256" key="8">
    <source>
        <dbReference type="SAM" id="Phobius"/>
    </source>
</evidence>
<dbReference type="GO" id="GO:0044038">
    <property type="term" value="P:cell wall macromolecule biosynthetic process"/>
    <property type="evidence" value="ECO:0007669"/>
    <property type="project" value="TreeGrafter"/>
</dbReference>
<feature type="transmembrane region" description="Helical" evidence="8">
    <location>
        <begin position="331"/>
        <end position="351"/>
    </location>
</feature>
<dbReference type="GO" id="GO:0071555">
    <property type="term" value="P:cell wall organization"/>
    <property type="evidence" value="ECO:0007669"/>
    <property type="project" value="TreeGrafter"/>
</dbReference>